<dbReference type="InterPro" id="IPR007167">
    <property type="entry name" value="Fe-transptr_FeoA-like"/>
</dbReference>
<dbReference type="InterPro" id="IPR038157">
    <property type="entry name" value="FeoA_core_dom"/>
</dbReference>
<feature type="domain" description="FeoB-type G" evidence="17">
    <location>
        <begin position="113"/>
        <end position="275"/>
    </location>
</feature>
<dbReference type="PANTHER" id="PTHR43185:SF1">
    <property type="entry name" value="FE(2+) TRANSPORTER FEOB"/>
    <property type="match status" value="1"/>
</dbReference>
<keyword evidence="15" id="KW-0460">Magnesium</keyword>
<keyword evidence="9" id="KW-0406">Ion transport</keyword>
<dbReference type="GO" id="GO:0046914">
    <property type="term" value="F:transition metal ion binding"/>
    <property type="evidence" value="ECO:0007669"/>
    <property type="project" value="InterPro"/>
</dbReference>
<feature type="binding site" evidence="15">
    <location>
        <position position="134"/>
    </location>
    <ligand>
        <name>Mg(2+)</name>
        <dbReference type="ChEBI" id="CHEBI:18420"/>
        <label>2</label>
    </ligand>
</feature>
<feature type="transmembrane region" description="Helical" evidence="16">
    <location>
        <begin position="482"/>
        <end position="507"/>
    </location>
</feature>
<dbReference type="PROSITE" id="PS51711">
    <property type="entry name" value="G_FEOB"/>
    <property type="match status" value="1"/>
</dbReference>
<dbReference type="CDD" id="cd01879">
    <property type="entry name" value="FeoB"/>
    <property type="match status" value="1"/>
</dbReference>
<dbReference type="SUPFAM" id="SSF52540">
    <property type="entry name" value="P-loop containing nucleoside triphosphate hydrolases"/>
    <property type="match status" value="1"/>
</dbReference>
<dbReference type="Gene3D" id="1.10.287.1770">
    <property type="match status" value="1"/>
</dbReference>
<feature type="binding site" evidence="14">
    <location>
        <begin position="166"/>
        <end position="169"/>
    </location>
    <ligand>
        <name>GTP</name>
        <dbReference type="ChEBI" id="CHEBI:37565"/>
        <label>1</label>
    </ligand>
</feature>
<feature type="binding site" evidence="14">
    <location>
        <begin position="120"/>
        <end position="127"/>
    </location>
    <ligand>
        <name>GTP</name>
        <dbReference type="ChEBI" id="CHEBI:37565"/>
        <label>1</label>
    </ligand>
</feature>
<reference evidence="18" key="2">
    <citation type="journal article" date="2021" name="PeerJ">
        <title>Extensive microbial diversity within the chicken gut microbiome revealed by metagenomics and culture.</title>
        <authorList>
            <person name="Gilroy R."/>
            <person name="Ravi A."/>
            <person name="Getino M."/>
            <person name="Pursley I."/>
            <person name="Horton D.L."/>
            <person name="Alikhan N.F."/>
            <person name="Baker D."/>
            <person name="Gharbi K."/>
            <person name="Hall N."/>
            <person name="Watson M."/>
            <person name="Adriaenssens E.M."/>
            <person name="Foster-Nyarko E."/>
            <person name="Jarju S."/>
            <person name="Secka A."/>
            <person name="Antonio M."/>
            <person name="Oren A."/>
            <person name="Chaudhuri R.R."/>
            <person name="La Ragione R."/>
            <person name="Hildebrand F."/>
            <person name="Pallen M.J."/>
        </authorList>
    </citation>
    <scope>NUCLEOTIDE SEQUENCE</scope>
    <source>
        <strain evidence="18">2889</strain>
    </source>
</reference>
<evidence type="ECO:0000256" key="5">
    <source>
        <dbReference type="ARBA" id="ARBA00022692"/>
    </source>
</evidence>
<feature type="binding site" evidence="15">
    <location>
        <position position="135"/>
    </location>
    <ligand>
        <name>Mg(2+)</name>
        <dbReference type="ChEBI" id="CHEBI:18420"/>
        <label>2</label>
    </ligand>
</feature>
<dbReference type="Pfam" id="PF04023">
    <property type="entry name" value="FeoA"/>
    <property type="match status" value="1"/>
</dbReference>
<accession>A0A9D9DV49</accession>
<feature type="binding site" evidence="15">
    <location>
        <position position="131"/>
    </location>
    <ligand>
        <name>Mg(2+)</name>
        <dbReference type="ChEBI" id="CHEBI:18420"/>
        <label>2</label>
    </ligand>
</feature>
<sequence>MTLNDLKEGQQAMILKVKGRGAFRHRIIEMGFVRGQMVTVLRSAPLKDPVEFRVLDSEISLRRAEAGQVEVLVCTPEEALKYTELKTGQVACLDPRQDPQAEPLEKAIDSHSVIEVCMVGNPNTGKTSLYNALSGAFEHVGNYSGVTVDTKTVEFAYKGHQIRLTDLPGTYSLSPYSPEEKLVMAYLLEHKPDVLVNVVDASNLERNLYMTTQLIDMDYRGVMALNMYDELQASGAVLDMARLGVLIGMPIVPTVGRTKKGVDALLDKIIEVNEDRDTTVRHVHIPYAEEVENSLRLLQEEIWKDPWYDQIYSSRYLAIKLLEGDTEWIEKAHILENLEDLKSMAGTEGVRLQKLFGEDVDQVFADYRYAFVRGALREAYKPASRADSVRKEAHDADSGLKEEGGAVVASSRRRMTERLDRILTHRIWGFPIFLAFLWIMFQATFTVGQYPMDWIDAGVAWLAGWLNSVLPDNIFRAVLVDGVVQGAGGVLVFLPNILILFFFVSIMESTGYMARVAFIMDKLMHTIGLHGKSFIPMIIGFGCNVPAIMATRTIESRKDRLITMLIIPFMSCSARLPVYVLLVGLFFPKHAGTVIFLLYLFGILVSILSALLFRHTILKAFDSPFVMEMPPYRWPTWRSVGRSLWVRGKQYLKKIGGIILLASIIVWALGYFPVGPEAPAGVEVTAEMQAQLDKEHLEQSYLSRIGRFIEPVIRPLGMNWEMGVCLLAGISAKEVVVSTMSMIMDPASSFTAVTALSFLMFVLLYFPCIGVFSTVARESGSWKWAIFMAFYTTAVAWIVSFIVYQAGSLIGGLG</sequence>
<feature type="transmembrane region" description="Helical" evidence="16">
    <location>
        <begin position="527"/>
        <end position="549"/>
    </location>
</feature>
<evidence type="ECO:0000256" key="15">
    <source>
        <dbReference type="PIRSR" id="PIRSR603373-2"/>
    </source>
</evidence>
<keyword evidence="11 16" id="KW-0472">Membrane</keyword>
<keyword evidence="4 16" id="KW-0410">Iron transport</keyword>
<name>A0A9D9DV49_9BACT</name>
<evidence type="ECO:0000256" key="1">
    <source>
        <dbReference type="ARBA" id="ARBA00004651"/>
    </source>
</evidence>
<evidence type="ECO:0000259" key="17">
    <source>
        <dbReference type="PROSITE" id="PS51711"/>
    </source>
</evidence>
<dbReference type="InterPro" id="IPR030389">
    <property type="entry name" value="G_FEOB_dom"/>
</dbReference>
<evidence type="ECO:0000256" key="4">
    <source>
        <dbReference type="ARBA" id="ARBA00022496"/>
    </source>
</evidence>
<dbReference type="InterPro" id="IPR050860">
    <property type="entry name" value="FeoB_GTPase"/>
</dbReference>
<feature type="transmembrane region" description="Helical" evidence="16">
    <location>
        <begin position="784"/>
        <end position="804"/>
    </location>
</feature>
<feature type="transmembrane region" description="Helical" evidence="16">
    <location>
        <begin position="561"/>
        <end position="587"/>
    </location>
</feature>
<evidence type="ECO:0000256" key="14">
    <source>
        <dbReference type="PIRSR" id="PIRSR603373-1"/>
    </source>
</evidence>
<comment type="caution">
    <text evidence="18">The sequence shown here is derived from an EMBL/GenBank/DDBJ whole genome shotgun (WGS) entry which is preliminary data.</text>
</comment>
<evidence type="ECO:0000256" key="10">
    <source>
        <dbReference type="ARBA" id="ARBA00023134"/>
    </source>
</evidence>
<gene>
    <name evidence="18" type="primary">feoB</name>
    <name evidence="18" type="ORF">IAB08_00940</name>
</gene>
<evidence type="ECO:0000256" key="6">
    <source>
        <dbReference type="ARBA" id="ARBA00022741"/>
    </source>
</evidence>
<comment type="subcellular location">
    <subcellularLocation>
        <location evidence="16">Cell inner membrane</location>
        <topology evidence="16">Multi-pass membrane protein</topology>
    </subcellularLocation>
    <subcellularLocation>
        <location evidence="1">Cell membrane</location>
        <topology evidence="1">Multi-pass membrane protein</topology>
    </subcellularLocation>
</comment>
<organism evidence="18 19">
    <name type="scientific">Candidatus Pullibacteroides excrementavium</name>
    <dbReference type="NCBI Taxonomy" id="2840905"/>
    <lineage>
        <taxon>Bacteria</taxon>
        <taxon>Pseudomonadati</taxon>
        <taxon>Bacteroidota</taxon>
        <taxon>Bacteroidia</taxon>
        <taxon>Bacteroidales</taxon>
        <taxon>Candidatus Pullibacteroides</taxon>
    </lineage>
</organism>
<evidence type="ECO:0000313" key="19">
    <source>
        <dbReference type="Proteomes" id="UP000823612"/>
    </source>
</evidence>
<evidence type="ECO:0000256" key="9">
    <source>
        <dbReference type="ARBA" id="ARBA00023065"/>
    </source>
</evidence>
<dbReference type="Pfam" id="PF07670">
    <property type="entry name" value="Gate"/>
    <property type="match status" value="2"/>
</dbReference>
<keyword evidence="6 14" id="KW-0547">Nucleotide-binding</keyword>
<keyword evidence="8 16" id="KW-0408">Iron</keyword>
<dbReference type="Pfam" id="PF02421">
    <property type="entry name" value="FeoB_N"/>
    <property type="match status" value="1"/>
</dbReference>
<evidence type="ECO:0000256" key="13">
    <source>
        <dbReference type="NCBIfam" id="TIGR00437"/>
    </source>
</evidence>
<dbReference type="InterPro" id="IPR003373">
    <property type="entry name" value="Fe2_transport_prot-B"/>
</dbReference>
<dbReference type="AlphaFoldDB" id="A0A9D9DV49"/>
<dbReference type="SUPFAM" id="SSF50037">
    <property type="entry name" value="C-terminal domain of transcriptional repressors"/>
    <property type="match status" value="1"/>
</dbReference>
<feature type="transmembrane region" description="Helical" evidence="16">
    <location>
        <begin position="593"/>
        <end position="613"/>
    </location>
</feature>
<dbReference type="InterPro" id="IPR027417">
    <property type="entry name" value="P-loop_NTPase"/>
</dbReference>
<feature type="binding site" evidence="14">
    <location>
        <begin position="226"/>
        <end position="229"/>
    </location>
    <ligand>
        <name>GTP</name>
        <dbReference type="ChEBI" id="CHEBI:37565"/>
        <label>1</label>
    </ligand>
</feature>
<keyword evidence="15" id="KW-0479">Metal-binding</keyword>
<feature type="transmembrane region" description="Helical" evidence="16">
    <location>
        <begin position="750"/>
        <end position="772"/>
    </location>
</feature>
<evidence type="ECO:0000313" key="18">
    <source>
        <dbReference type="EMBL" id="MBO8431849.1"/>
    </source>
</evidence>
<dbReference type="Gene3D" id="2.30.30.90">
    <property type="match status" value="1"/>
</dbReference>
<feature type="transmembrane region" description="Helical" evidence="16">
    <location>
        <begin position="453"/>
        <end position="470"/>
    </location>
</feature>
<evidence type="ECO:0000256" key="11">
    <source>
        <dbReference type="ARBA" id="ARBA00023136"/>
    </source>
</evidence>
<feature type="binding site" evidence="15">
    <location>
        <position position="132"/>
    </location>
    <ligand>
        <name>Mg(2+)</name>
        <dbReference type="ChEBI" id="CHEBI:18420"/>
        <label>2</label>
    </ligand>
</feature>
<feature type="binding site" evidence="14">
    <location>
        <begin position="145"/>
        <end position="149"/>
    </location>
    <ligand>
        <name>GTP</name>
        <dbReference type="ChEBI" id="CHEBI:37565"/>
        <label>1</label>
    </ligand>
</feature>
<keyword evidence="7 16" id="KW-1133">Transmembrane helix</keyword>
<dbReference type="Pfam" id="PF07664">
    <property type="entry name" value="FeoB_C"/>
    <property type="match status" value="1"/>
</dbReference>
<evidence type="ECO:0000256" key="7">
    <source>
        <dbReference type="ARBA" id="ARBA00022989"/>
    </source>
</evidence>
<evidence type="ECO:0000256" key="12">
    <source>
        <dbReference type="ARBA" id="ARBA00031200"/>
    </source>
</evidence>
<evidence type="ECO:0000256" key="16">
    <source>
        <dbReference type="RuleBase" id="RU362098"/>
    </source>
</evidence>
<dbReference type="EMBL" id="JADIMZ010000013">
    <property type="protein sequence ID" value="MBO8431849.1"/>
    <property type="molecule type" value="Genomic_DNA"/>
</dbReference>
<keyword evidence="10 14" id="KW-0342">GTP-binding</keyword>
<dbReference type="InterPro" id="IPR041069">
    <property type="entry name" value="FeoB_Cyto"/>
</dbReference>
<feature type="transmembrane region" description="Helical" evidence="16">
    <location>
        <begin position="655"/>
        <end position="674"/>
    </location>
</feature>
<keyword evidence="3" id="KW-1003">Cell membrane</keyword>
<dbReference type="GO" id="GO:0005886">
    <property type="term" value="C:plasma membrane"/>
    <property type="evidence" value="ECO:0007669"/>
    <property type="project" value="UniProtKB-SubCell"/>
</dbReference>
<comment type="function">
    <text evidence="16">Probable transporter of a GTP-driven Fe(2+) uptake system.</text>
</comment>
<reference evidence="18" key="1">
    <citation type="submission" date="2020-10" db="EMBL/GenBank/DDBJ databases">
        <authorList>
            <person name="Gilroy R."/>
        </authorList>
    </citation>
    <scope>NUCLEOTIDE SEQUENCE</scope>
    <source>
        <strain evidence="18">2889</strain>
    </source>
</reference>
<evidence type="ECO:0000256" key="3">
    <source>
        <dbReference type="ARBA" id="ARBA00022475"/>
    </source>
</evidence>
<dbReference type="Gene3D" id="3.40.50.300">
    <property type="entry name" value="P-loop containing nucleotide triphosphate hydrolases"/>
    <property type="match status" value="1"/>
</dbReference>
<evidence type="ECO:0000256" key="2">
    <source>
        <dbReference type="ARBA" id="ARBA00022448"/>
    </source>
</evidence>
<keyword evidence="5 16" id="KW-0812">Transmembrane</keyword>
<dbReference type="GO" id="GO:0005525">
    <property type="term" value="F:GTP binding"/>
    <property type="evidence" value="ECO:0007669"/>
    <property type="project" value="UniProtKB-KW"/>
</dbReference>
<comment type="similarity">
    <text evidence="16">Belongs to the TRAFAC class TrmE-Era-EngA-EngB-Septin-like GTPase superfamily. FeoB GTPase (TC 9.A.8) family.</text>
</comment>
<dbReference type="InterPro" id="IPR011642">
    <property type="entry name" value="Gate_dom"/>
</dbReference>
<protein>
    <recommendedName>
        <fullName evidence="12 13">Ferrous iron transport protein B</fullName>
    </recommendedName>
</protein>
<keyword evidence="2 16" id="KW-0813">Transport</keyword>
<dbReference type="InterPro" id="IPR008988">
    <property type="entry name" value="Transcriptional_repressor_C"/>
</dbReference>
<dbReference type="Proteomes" id="UP000823612">
    <property type="component" value="Unassembled WGS sequence"/>
</dbReference>
<dbReference type="PANTHER" id="PTHR43185">
    <property type="entry name" value="FERROUS IRON TRANSPORT PROTEIN B"/>
    <property type="match status" value="1"/>
</dbReference>
<dbReference type="Pfam" id="PF17910">
    <property type="entry name" value="FeoB_Cyto"/>
    <property type="match status" value="1"/>
</dbReference>
<dbReference type="NCBIfam" id="TIGR00437">
    <property type="entry name" value="feoB"/>
    <property type="match status" value="1"/>
</dbReference>
<feature type="transmembrane region" description="Helical" evidence="16">
    <location>
        <begin position="422"/>
        <end position="441"/>
    </location>
</feature>
<dbReference type="SMART" id="SM00899">
    <property type="entry name" value="FeoA"/>
    <property type="match status" value="1"/>
</dbReference>
<dbReference type="GO" id="GO:0015093">
    <property type="term" value="F:ferrous iron transmembrane transporter activity"/>
    <property type="evidence" value="ECO:0007669"/>
    <property type="project" value="UniProtKB-UniRule"/>
</dbReference>
<dbReference type="InterPro" id="IPR011640">
    <property type="entry name" value="Fe2_transport_prot_B_C"/>
</dbReference>
<proteinExistence type="inferred from homology"/>
<evidence type="ECO:0000256" key="8">
    <source>
        <dbReference type="ARBA" id="ARBA00023004"/>
    </source>
</evidence>